<organism evidence="1 2">
    <name type="scientific">Limimaricola pyoseonensis</name>
    <dbReference type="NCBI Taxonomy" id="521013"/>
    <lineage>
        <taxon>Bacteria</taxon>
        <taxon>Pseudomonadati</taxon>
        <taxon>Pseudomonadota</taxon>
        <taxon>Alphaproteobacteria</taxon>
        <taxon>Rhodobacterales</taxon>
        <taxon>Paracoccaceae</taxon>
        <taxon>Limimaricola</taxon>
    </lineage>
</organism>
<dbReference type="OrthoDB" id="7861490at2"/>
<evidence type="ECO:0000313" key="1">
    <source>
        <dbReference type="EMBL" id="SDE92833.1"/>
    </source>
</evidence>
<dbReference type="Proteomes" id="UP000198922">
    <property type="component" value="Unassembled WGS sequence"/>
</dbReference>
<sequence length="193" mass="20137">MTIQAHIYPAPAAESCEATVTGAADIRVVLHELGDGGLMIDLQMDEDQAQGLGITAVQFDFAAAELLPRLSLSGPELRAQRFGAGSRGHDCTALLAHPHSRRGQPLRRTAMVLAHDSLVLTLDDLAGQDFVVRLAPVAANHAACDGLTVTGRFPTRPAAVPGAGRSTDGSVFGGVMDEIMALTAPAQPARRIA</sequence>
<protein>
    <submittedName>
        <fullName evidence="1">Uncharacterized protein</fullName>
    </submittedName>
</protein>
<proteinExistence type="predicted"/>
<dbReference type="RefSeq" id="WP_090113282.1">
    <property type="nucleotide sequence ID" value="NZ_FNAT01000005.1"/>
</dbReference>
<reference evidence="2" key="1">
    <citation type="submission" date="2016-10" db="EMBL/GenBank/DDBJ databases">
        <authorList>
            <person name="Varghese N."/>
            <person name="Submissions S."/>
        </authorList>
    </citation>
    <scope>NUCLEOTIDE SEQUENCE [LARGE SCALE GENOMIC DNA]</scope>
    <source>
        <strain evidence="2">DSM 21424</strain>
    </source>
</reference>
<gene>
    <name evidence="1" type="ORF">SAMN04488567_2971</name>
</gene>
<name>A0A1G7GXP7_9RHOB</name>
<keyword evidence="2" id="KW-1185">Reference proteome</keyword>
<dbReference type="AlphaFoldDB" id="A0A1G7GXP7"/>
<accession>A0A1G7GXP7</accession>
<evidence type="ECO:0000313" key="2">
    <source>
        <dbReference type="Proteomes" id="UP000198922"/>
    </source>
</evidence>
<dbReference type="EMBL" id="FNAT01000005">
    <property type="protein sequence ID" value="SDE92833.1"/>
    <property type="molecule type" value="Genomic_DNA"/>
</dbReference>